<protein>
    <submittedName>
        <fullName evidence="2">Uncharacterized protein</fullName>
    </submittedName>
</protein>
<sequence>MTTIPPLGPRALASYRRLRVEVDALKDALDFRKPSGTMNDPTIRALETVRHRANKLFCRHADLPWFPWIADSTLSPADFTVLVFRLAAALRHFEALHADQLDPWTDDGDDFDDAPSPPGNVELPLQ</sequence>
<organism evidence="2 3">
    <name type="scientific">Devosia honganensis</name>
    <dbReference type="NCBI Taxonomy" id="1610527"/>
    <lineage>
        <taxon>Bacteria</taxon>
        <taxon>Pseudomonadati</taxon>
        <taxon>Pseudomonadota</taxon>
        <taxon>Alphaproteobacteria</taxon>
        <taxon>Hyphomicrobiales</taxon>
        <taxon>Devosiaceae</taxon>
        <taxon>Devosia</taxon>
    </lineage>
</organism>
<keyword evidence="3" id="KW-1185">Reference proteome</keyword>
<feature type="region of interest" description="Disordered" evidence="1">
    <location>
        <begin position="104"/>
        <end position="126"/>
    </location>
</feature>
<dbReference type="EMBL" id="JBHRYD010000001">
    <property type="protein sequence ID" value="MFC3703396.1"/>
    <property type="molecule type" value="Genomic_DNA"/>
</dbReference>
<name>A0ABV7WX89_9HYPH</name>
<dbReference type="Proteomes" id="UP001595613">
    <property type="component" value="Unassembled WGS sequence"/>
</dbReference>
<evidence type="ECO:0000313" key="3">
    <source>
        <dbReference type="Proteomes" id="UP001595613"/>
    </source>
</evidence>
<reference evidence="3" key="1">
    <citation type="journal article" date="2019" name="Int. J. Syst. Evol. Microbiol.">
        <title>The Global Catalogue of Microorganisms (GCM) 10K type strain sequencing project: providing services to taxonomists for standard genome sequencing and annotation.</title>
        <authorList>
            <consortium name="The Broad Institute Genomics Platform"/>
            <consortium name="The Broad Institute Genome Sequencing Center for Infectious Disease"/>
            <person name="Wu L."/>
            <person name="Ma J."/>
        </authorList>
    </citation>
    <scope>NUCLEOTIDE SEQUENCE [LARGE SCALE GENOMIC DNA]</scope>
    <source>
        <strain evidence="3">KCTC 42281</strain>
    </source>
</reference>
<gene>
    <name evidence="2" type="ORF">ACFOOL_01345</name>
</gene>
<comment type="caution">
    <text evidence="2">The sequence shown here is derived from an EMBL/GenBank/DDBJ whole genome shotgun (WGS) entry which is preliminary data.</text>
</comment>
<feature type="compositionally biased region" description="Acidic residues" evidence="1">
    <location>
        <begin position="104"/>
        <end position="113"/>
    </location>
</feature>
<proteinExistence type="predicted"/>
<evidence type="ECO:0000256" key="1">
    <source>
        <dbReference type="SAM" id="MobiDB-lite"/>
    </source>
</evidence>
<evidence type="ECO:0000313" key="2">
    <source>
        <dbReference type="EMBL" id="MFC3703396.1"/>
    </source>
</evidence>
<dbReference type="RefSeq" id="WP_380094175.1">
    <property type="nucleotide sequence ID" value="NZ_JBHRYD010000001.1"/>
</dbReference>
<accession>A0ABV7WX89</accession>